<feature type="region of interest" description="Disordered" evidence="1">
    <location>
        <begin position="49"/>
        <end position="72"/>
    </location>
</feature>
<dbReference type="RefSeq" id="XP_025377492.1">
    <property type="nucleotide sequence ID" value="XM_025517859.1"/>
</dbReference>
<proteinExistence type="predicted"/>
<dbReference type="Proteomes" id="UP000245768">
    <property type="component" value="Unassembled WGS sequence"/>
</dbReference>
<name>A0A316YNA4_9BASI</name>
<evidence type="ECO:0000313" key="2">
    <source>
        <dbReference type="EMBL" id="PWN90294.1"/>
    </source>
</evidence>
<protein>
    <submittedName>
        <fullName evidence="2">Uncharacterized protein</fullName>
    </submittedName>
</protein>
<keyword evidence="3" id="KW-1185">Reference proteome</keyword>
<organism evidence="2 3">
    <name type="scientific">Acaromyces ingoldii</name>
    <dbReference type="NCBI Taxonomy" id="215250"/>
    <lineage>
        <taxon>Eukaryota</taxon>
        <taxon>Fungi</taxon>
        <taxon>Dikarya</taxon>
        <taxon>Basidiomycota</taxon>
        <taxon>Ustilaginomycotina</taxon>
        <taxon>Exobasidiomycetes</taxon>
        <taxon>Exobasidiales</taxon>
        <taxon>Cryptobasidiaceae</taxon>
        <taxon>Acaromyces</taxon>
    </lineage>
</organism>
<gene>
    <name evidence="2" type="ORF">FA10DRAFT_109250</name>
</gene>
<dbReference type="AlphaFoldDB" id="A0A316YNA4"/>
<reference evidence="2 3" key="1">
    <citation type="journal article" date="2018" name="Mol. Biol. Evol.">
        <title>Broad Genomic Sampling Reveals a Smut Pathogenic Ancestry of the Fungal Clade Ustilaginomycotina.</title>
        <authorList>
            <person name="Kijpornyongpan T."/>
            <person name="Mondo S.J."/>
            <person name="Barry K."/>
            <person name="Sandor L."/>
            <person name="Lee J."/>
            <person name="Lipzen A."/>
            <person name="Pangilinan J."/>
            <person name="LaButti K."/>
            <person name="Hainaut M."/>
            <person name="Henrissat B."/>
            <person name="Grigoriev I.V."/>
            <person name="Spatafora J.W."/>
            <person name="Aime M.C."/>
        </authorList>
    </citation>
    <scope>NUCLEOTIDE SEQUENCE [LARGE SCALE GENOMIC DNA]</scope>
    <source>
        <strain evidence="2 3">MCA 4198</strain>
    </source>
</reference>
<dbReference type="EMBL" id="KZ819636">
    <property type="protein sequence ID" value="PWN90294.1"/>
    <property type="molecule type" value="Genomic_DNA"/>
</dbReference>
<evidence type="ECO:0000256" key="1">
    <source>
        <dbReference type="SAM" id="MobiDB-lite"/>
    </source>
</evidence>
<sequence>MVRSTPVGGRALASQRRAGTFAEYLFSQSFEPVLGGSWCVSLSLSTVSFGVSTPEPSEQLRRRSRGACEGGM</sequence>
<accession>A0A316YNA4</accession>
<dbReference type="InParanoid" id="A0A316YNA4"/>
<dbReference type="GeneID" id="37039775"/>
<evidence type="ECO:0000313" key="3">
    <source>
        <dbReference type="Proteomes" id="UP000245768"/>
    </source>
</evidence>